<dbReference type="SUPFAM" id="SSF55785">
    <property type="entry name" value="PYP-like sensor domain (PAS domain)"/>
    <property type="match status" value="1"/>
</dbReference>
<evidence type="ECO:0000259" key="6">
    <source>
        <dbReference type="PROSITE" id="PS50109"/>
    </source>
</evidence>
<dbReference type="Pfam" id="PF00512">
    <property type="entry name" value="HisKA"/>
    <property type="match status" value="1"/>
</dbReference>
<evidence type="ECO:0000256" key="1">
    <source>
        <dbReference type="ARBA" id="ARBA00000085"/>
    </source>
</evidence>
<dbReference type="InterPro" id="IPR035965">
    <property type="entry name" value="PAS-like_dom_sf"/>
</dbReference>
<dbReference type="EMBL" id="CP021455">
    <property type="protein sequence ID" value="ARU03728.1"/>
    <property type="molecule type" value="Genomic_DNA"/>
</dbReference>
<evidence type="ECO:0000259" key="8">
    <source>
        <dbReference type="PROSITE" id="PS50113"/>
    </source>
</evidence>
<feature type="domain" description="Histidine kinase" evidence="6">
    <location>
        <begin position="460"/>
        <end position="699"/>
    </location>
</feature>
<keyword evidence="4" id="KW-0175">Coiled coil</keyword>
<dbReference type="Pfam" id="PF13426">
    <property type="entry name" value="PAS_9"/>
    <property type="match status" value="1"/>
</dbReference>
<dbReference type="Gene3D" id="1.10.287.130">
    <property type="match status" value="1"/>
</dbReference>
<evidence type="ECO:0000256" key="2">
    <source>
        <dbReference type="ARBA" id="ARBA00012438"/>
    </source>
</evidence>
<evidence type="ECO:0000256" key="5">
    <source>
        <dbReference type="SAM" id="Phobius"/>
    </source>
</evidence>
<dbReference type="InterPro" id="IPR004358">
    <property type="entry name" value="Sig_transdc_His_kin-like_C"/>
</dbReference>
<evidence type="ECO:0000313" key="9">
    <source>
        <dbReference type="EMBL" id="ARU03728.1"/>
    </source>
</evidence>
<dbReference type="InterPro" id="IPR036097">
    <property type="entry name" value="HisK_dim/P_sf"/>
</dbReference>
<evidence type="ECO:0000256" key="4">
    <source>
        <dbReference type="SAM" id="Coils"/>
    </source>
</evidence>
<dbReference type="NCBIfam" id="TIGR00229">
    <property type="entry name" value="sensory_box"/>
    <property type="match status" value="1"/>
</dbReference>
<feature type="transmembrane region" description="Helical" evidence="5">
    <location>
        <begin position="276"/>
        <end position="295"/>
    </location>
</feature>
<dbReference type="Pfam" id="PF02518">
    <property type="entry name" value="HATPase_c"/>
    <property type="match status" value="1"/>
</dbReference>
<feature type="transmembrane region" description="Helical" evidence="5">
    <location>
        <begin position="31"/>
        <end position="52"/>
    </location>
</feature>
<dbReference type="RefSeq" id="WP_087276892.1">
    <property type="nucleotide sequence ID" value="NZ_CP021455.1"/>
</dbReference>
<evidence type="ECO:0000256" key="3">
    <source>
        <dbReference type="ARBA" id="ARBA00022553"/>
    </source>
</evidence>
<dbReference type="KEGG" id="cser:CCO03_02640"/>
<dbReference type="PRINTS" id="PR00344">
    <property type="entry name" value="BCTRLSENSOR"/>
</dbReference>
<dbReference type="SMART" id="SM00387">
    <property type="entry name" value="HATPase_c"/>
    <property type="match status" value="1"/>
</dbReference>
<keyword evidence="5" id="KW-1133">Transmembrane helix</keyword>
<organism evidence="9 10">
    <name type="scientific">Comamonas serinivorans</name>
    <dbReference type="NCBI Taxonomy" id="1082851"/>
    <lineage>
        <taxon>Bacteria</taxon>
        <taxon>Pseudomonadati</taxon>
        <taxon>Pseudomonadota</taxon>
        <taxon>Betaproteobacteria</taxon>
        <taxon>Burkholderiales</taxon>
        <taxon>Comamonadaceae</taxon>
        <taxon>Comamonas</taxon>
    </lineage>
</organism>
<comment type="catalytic activity">
    <reaction evidence="1">
        <text>ATP + protein L-histidine = ADP + protein N-phospho-L-histidine.</text>
        <dbReference type="EC" id="2.7.13.3"/>
    </reaction>
</comment>
<dbReference type="GO" id="GO:0000155">
    <property type="term" value="F:phosphorelay sensor kinase activity"/>
    <property type="evidence" value="ECO:0007669"/>
    <property type="project" value="InterPro"/>
</dbReference>
<keyword evidence="3" id="KW-0597">Phosphoprotein</keyword>
<dbReference type="InterPro" id="IPR036890">
    <property type="entry name" value="HATPase_C_sf"/>
</dbReference>
<dbReference type="SMART" id="SM00388">
    <property type="entry name" value="HisKA"/>
    <property type="match status" value="1"/>
</dbReference>
<dbReference type="InterPro" id="IPR003661">
    <property type="entry name" value="HisK_dim/P_dom"/>
</dbReference>
<dbReference type="Proteomes" id="UP000196138">
    <property type="component" value="Chromosome"/>
</dbReference>
<feature type="coiled-coil region" evidence="4">
    <location>
        <begin position="488"/>
        <end position="515"/>
    </location>
</feature>
<sequence>MSESVNPVAAMWRYARRVGRRLARALTDERWRLWLVLSALVLTMMATMIWLARLHEIDQVQETLDRTAADSVSNLRAALARNLQAVYALPTQDADPDDNWHEAANQLLRRQREVVRLEWRDPRLRLVRAEDSPYRNPVFREDARQDASSELALACASAARRGSAVYGNSYFQALQAGFGLELMDVCQPHMLSGRLIGYAVATYSLRGLLLETVDEQVLRHHEVALNDPDGTRLSAVGEVRAGAQMFAARHMFDVTGVPLMLQIHGWRRAPDVIPNVMTGVVTFMSIALVTVMVMLSRDIRLRGRAERSLEEAYAFRTAMEDSLSTGLRARDMQGRITYANPAFARMVGFSPEELLGKGDPAPYWPPDQWAEYARRLSLRRDGHLPPRDGFETEFMRKGGERFPVLVMEAPLISGTGRQTGWMSAVIDLTEQRKAEALSRATQERLQASARLASVGEMASMLSHELNQPLAVIASYANGSVHLLKSRQHDETADELRRLLAEVQVAMQRIAEQSARAGKVINTVRDFVQRRSQSRRAVTPRTLYEAISSLVLIQARNLDVRMVANVPAHLPAVLCNRTMVEQVLLNLTRNAMQAMEGMEPRGTCTLTASYVAPPCVADGGVGVGPAAGRGWVEFCVADEGPGISPELAAKLFTPFFTTKPEGMGIGLGLCRTVLEQHGSELQHRPNNPRGTVFSFRLSAV</sequence>
<dbReference type="InterPro" id="IPR000700">
    <property type="entry name" value="PAS-assoc_C"/>
</dbReference>
<feature type="domain" description="PAS" evidence="7">
    <location>
        <begin position="311"/>
        <end position="357"/>
    </location>
</feature>
<evidence type="ECO:0000313" key="10">
    <source>
        <dbReference type="Proteomes" id="UP000196138"/>
    </source>
</evidence>
<dbReference type="CDD" id="cd00082">
    <property type="entry name" value="HisKA"/>
    <property type="match status" value="1"/>
</dbReference>
<dbReference type="InterPro" id="IPR005467">
    <property type="entry name" value="His_kinase_dom"/>
</dbReference>
<dbReference type="PROSITE" id="PS50109">
    <property type="entry name" value="HIS_KIN"/>
    <property type="match status" value="1"/>
</dbReference>
<dbReference type="InterPro" id="IPR000014">
    <property type="entry name" value="PAS"/>
</dbReference>
<dbReference type="CDD" id="cd00130">
    <property type="entry name" value="PAS"/>
    <property type="match status" value="1"/>
</dbReference>
<dbReference type="EC" id="2.7.13.3" evidence="2"/>
<keyword evidence="5" id="KW-0812">Transmembrane</keyword>
<dbReference type="OrthoDB" id="1931120at2"/>
<dbReference type="SUPFAM" id="SSF47384">
    <property type="entry name" value="Homodimeric domain of signal transducing histidine kinase"/>
    <property type="match status" value="1"/>
</dbReference>
<proteinExistence type="predicted"/>
<dbReference type="PANTHER" id="PTHR43065:SF42">
    <property type="entry name" value="TWO-COMPONENT SENSOR PPRA"/>
    <property type="match status" value="1"/>
</dbReference>
<keyword evidence="10" id="KW-1185">Reference proteome</keyword>
<dbReference type="PROSITE" id="PS50112">
    <property type="entry name" value="PAS"/>
    <property type="match status" value="1"/>
</dbReference>
<evidence type="ECO:0000259" key="7">
    <source>
        <dbReference type="PROSITE" id="PS50112"/>
    </source>
</evidence>
<dbReference type="SUPFAM" id="SSF55874">
    <property type="entry name" value="ATPase domain of HSP90 chaperone/DNA topoisomerase II/histidine kinase"/>
    <property type="match status" value="1"/>
</dbReference>
<dbReference type="SMART" id="SM00091">
    <property type="entry name" value="PAS"/>
    <property type="match status" value="1"/>
</dbReference>
<protein>
    <recommendedName>
        <fullName evidence="2">histidine kinase</fullName>
        <ecNumber evidence="2">2.7.13.3</ecNumber>
    </recommendedName>
</protein>
<dbReference type="Gene3D" id="3.30.565.10">
    <property type="entry name" value="Histidine kinase-like ATPase, C-terminal domain"/>
    <property type="match status" value="1"/>
</dbReference>
<name>A0A1Y0EJX0_9BURK</name>
<gene>
    <name evidence="9" type="ORF">CCO03_02640</name>
</gene>
<dbReference type="Gene3D" id="3.30.450.20">
    <property type="entry name" value="PAS domain"/>
    <property type="match status" value="1"/>
</dbReference>
<keyword evidence="5" id="KW-0472">Membrane</keyword>
<feature type="domain" description="PAC" evidence="8">
    <location>
        <begin position="388"/>
        <end position="440"/>
    </location>
</feature>
<dbReference type="AlphaFoldDB" id="A0A1Y0EJX0"/>
<dbReference type="InterPro" id="IPR003594">
    <property type="entry name" value="HATPase_dom"/>
</dbReference>
<dbReference type="PROSITE" id="PS50113">
    <property type="entry name" value="PAC"/>
    <property type="match status" value="1"/>
</dbReference>
<reference evidence="9 10" key="1">
    <citation type="submission" date="2017-05" db="EMBL/GenBank/DDBJ databases">
        <authorList>
            <person name="Song R."/>
            <person name="Chenine A.L."/>
            <person name="Ruprecht R.M."/>
        </authorList>
    </citation>
    <scope>NUCLEOTIDE SEQUENCE [LARGE SCALE GENOMIC DNA]</scope>
    <source>
        <strain evidence="9 10">DSM 26136</strain>
    </source>
</reference>
<dbReference type="PANTHER" id="PTHR43065">
    <property type="entry name" value="SENSOR HISTIDINE KINASE"/>
    <property type="match status" value="1"/>
</dbReference>
<accession>A0A1Y0EJX0</accession>